<reference evidence="1" key="1">
    <citation type="journal article" date="2012" name="Nature">
        <title>The oyster genome reveals stress adaptation and complexity of shell formation.</title>
        <authorList>
            <person name="Zhang G."/>
            <person name="Fang X."/>
            <person name="Guo X."/>
            <person name="Li L."/>
            <person name="Luo R."/>
            <person name="Xu F."/>
            <person name="Yang P."/>
            <person name="Zhang L."/>
            <person name="Wang X."/>
            <person name="Qi H."/>
            <person name="Xiong Z."/>
            <person name="Que H."/>
            <person name="Xie Y."/>
            <person name="Holland P.W."/>
            <person name="Paps J."/>
            <person name="Zhu Y."/>
            <person name="Wu F."/>
            <person name="Chen Y."/>
            <person name="Wang J."/>
            <person name="Peng C."/>
            <person name="Meng J."/>
            <person name="Yang L."/>
            <person name="Liu J."/>
            <person name="Wen B."/>
            <person name="Zhang N."/>
            <person name="Huang Z."/>
            <person name="Zhu Q."/>
            <person name="Feng Y."/>
            <person name="Mount A."/>
            <person name="Hedgecock D."/>
            <person name="Xu Z."/>
            <person name="Liu Y."/>
            <person name="Domazet-Loso T."/>
            <person name="Du Y."/>
            <person name="Sun X."/>
            <person name="Zhang S."/>
            <person name="Liu B."/>
            <person name="Cheng P."/>
            <person name="Jiang X."/>
            <person name="Li J."/>
            <person name="Fan D."/>
            <person name="Wang W."/>
            <person name="Fu W."/>
            <person name="Wang T."/>
            <person name="Wang B."/>
            <person name="Zhang J."/>
            <person name="Peng Z."/>
            <person name="Li Y."/>
            <person name="Li N."/>
            <person name="Wang J."/>
            <person name="Chen M."/>
            <person name="He Y."/>
            <person name="Tan F."/>
            <person name="Song X."/>
            <person name="Zheng Q."/>
            <person name="Huang R."/>
            <person name="Yang H."/>
            <person name="Du X."/>
            <person name="Chen L."/>
            <person name="Yang M."/>
            <person name="Gaffney P.M."/>
            <person name="Wang S."/>
            <person name="Luo L."/>
            <person name="She Z."/>
            <person name="Ming Y."/>
            <person name="Huang W."/>
            <person name="Zhang S."/>
            <person name="Huang B."/>
            <person name="Zhang Y."/>
            <person name="Qu T."/>
            <person name="Ni P."/>
            <person name="Miao G."/>
            <person name="Wang J."/>
            <person name="Wang Q."/>
            <person name="Steinberg C.E."/>
            <person name="Wang H."/>
            <person name="Li N."/>
            <person name="Qian L."/>
            <person name="Zhang G."/>
            <person name="Li Y."/>
            <person name="Yang H."/>
            <person name="Liu X."/>
            <person name="Wang J."/>
            <person name="Yin Y."/>
            <person name="Wang J."/>
        </authorList>
    </citation>
    <scope>NUCLEOTIDE SEQUENCE [LARGE SCALE GENOMIC DNA]</scope>
    <source>
        <strain evidence="1">05x7-T-G4-1.051#20</strain>
    </source>
</reference>
<evidence type="ECO:0000313" key="1">
    <source>
        <dbReference type="EMBL" id="EKC40011.1"/>
    </source>
</evidence>
<dbReference type="InParanoid" id="K1RYC2"/>
<name>K1RYC2_MAGGI</name>
<gene>
    <name evidence="1" type="ORF">CGI_10015907</name>
</gene>
<organism evidence="1">
    <name type="scientific">Magallana gigas</name>
    <name type="common">Pacific oyster</name>
    <name type="synonym">Crassostrea gigas</name>
    <dbReference type="NCBI Taxonomy" id="29159"/>
    <lineage>
        <taxon>Eukaryota</taxon>
        <taxon>Metazoa</taxon>
        <taxon>Spiralia</taxon>
        <taxon>Lophotrochozoa</taxon>
        <taxon>Mollusca</taxon>
        <taxon>Bivalvia</taxon>
        <taxon>Autobranchia</taxon>
        <taxon>Pteriomorphia</taxon>
        <taxon>Ostreida</taxon>
        <taxon>Ostreoidea</taxon>
        <taxon>Ostreidae</taxon>
        <taxon>Magallana</taxon>
    </lineage>
</organism>
<dbReference type="EMBL" id="JH815821">
    <property type="protein sequence ID" value="EKC40011.1"/>
    <property type="molecule type" value="Genomic_DNA"/>
</dbReference>
<proteinExistence type="predicted"/>
<sequence length="192" mass="21561">MGNSIEQYRAAIVDCWDVYESSLDFHGLSVRKNDLWSVVTADDMGMCAKTCKLNKDFFARDVFESSEELVGRGVTESSVNTWVAPKYAENVGECAKLCHLEPDCLSFTINLDLNQCTGHILILDKHDPNLEDVIGAQYFYKPRPPVTMSVLINSKLYLVALHPSMFIDAKEAKQLTVIEGHRIQKRFSGPIA</sequence>
<dbReference type="AlphaFoldDB" id="K1RYC2"/>
<accession>K1RYC2</accession>
<protein>
    <submittedName>
        <fullName evidence="1">Uncharacterized protein</fullName>
    </submittedName>
</protein>
<dbReference type="HOGENOM" id="CLU_1416412_0_0_1"/>